<sequence>MDVAITHYEALKSFLASHLAKEQANSSRTNAREKLTKLTKQQFQELSTDVYDELTRRLLDSNEVPFLPLRDDFHPKRNQARQKLATLPKNRFKDLASDVYYELERRYPELKDMDFSTSANDNSLQKKSIDVSTPGQAPKSNTIVPEMSTLKQETISVDYHIQKPSTRPENTATNGDNSASNNNSNGVPSSSEYGSPISPRSRTQSSTSSISDFGRRYNGMSMSSVSSSDSRNRDTVNSQKVGKPDIVNFASLDSLMADLGDMIDKKQAGGGYSDMDKMMSDYELKVATLQKRIKELESELSSRNSSAVNSSRIQDLESRLGEQTSRVAELEQKLEESNQQQKEVETILESFQSLSAKYDELCLEKEQDATKIKDLTAEVSEWKSKYEKTKTELRNLK</sequence>
<protein>
    <submittedName>
        <fullName evidence="1">12067_t:CDS:1</fullName>
    </submittedName>
</protein>
<accession>A0ACA9P5U9</accession>
<feature type="non-terminal residue" evidence="1">
    <location>
        <position position="397"/>
    </location>
</feature>
<gene>
    <name evidence="1" type="ORF">ACOLOM_LOCUS9603</name>
</gene>
<name>A0ACA9P5U9_9GLOM</name>
<dbReference type="Proteomes" id="UP000789525">
    <property type="component" value="Unassembled WGS sequence"/>
</dbReference>
<reference evidence="1" key="1">
    <citation type="submission" date="2021-06" db="EMBL/GenBank/DDBJ databases">
        <authorList>
            <person name="Kallberg Y."/>
            <person name="Tangrot J."/>
            <person name="Rosling A."/>
        </authorList>
    </citation>
    <scope>NUCLEOTIDE SEQUENCE</scope>
    <source>
        <strain evidence="1">CL356</strain>
    </source>
</reference>
<comment type="caution">
    <text evidence="1">The sequence shown here is derived from an EMBL/GenBank/DDBJ whole genome shotgun (WGS) entry which is preliminary data.</text>
</comment>
<organism evidence="1 2">
    <name type="scientific">Acaulospora colombiana</name>
    <dbReference type="NCBI Taxonomy" id="27376"/>
    <lineage>
        <taxon>Eukaryota</taxon>
        <taxon>Fungi</taxon>
        <taxon>Fungi incertae sedis</taxon>
        <taxon>Mucoromycota</taxon>
        <taxon>Glomeromycotina</taxon>
        <taxon>Glomeromycetes</taxon>
        <taxon>Diversisporales</taxon>
        <taxon>Acaulosporaceae</taxon>
        <taxon>Acaulospora</taxon>
    </lineage>
</organism>
<evidence type="ECO:0000313" key="1">
    <source>
        <dbReference type="EMBL" id="CAG8686615.1"/>
    </source>
</evidence>
<dbReference type="EMBL" id="CAJVPT010028305">
    <property type="protein sequence ID" value="CAG8686615.1"/>
    <property type="molecule type" value="Genomic_DNA"/>
</dbReference>
<evidence type="ECO:0000313" key="2">
    <source>
        <dbReference type="Proteomes" id="UP000789525"/>
    </source>
</evidence>
<proteinExistence type="predicted"/>
<keyword evidence="2" id="KW-1185">Reference proteome</keyword>